<reference evidence="2" key="1">
    <citation type="journal article" date="2023" name="Mol. Phylogenet. Evol.">
        <title>Genome-scale phylogeny and comparative genomics of the fungal order Sordariales.</title>
        <authorList>
            <person name="Hensen N."/>
            <person name="Bonometti L."/>
            <person name="Westerberg I."/>
            <person name="Brannstrom I.O."/>
            <person name="Guillou S."/>
            <person name="Cros-Aarteil S."/>
            <person name="Calhoun S."/>
            <person name="Haridas S."/>
            <person name="Kuo A."/>
            <person name="Mondo S."/>
            <person name="Pangilinan J."/>
            <person name="Riley R."/>
            <person name="LaButti K."/>
            <person name="Andreopoulos B."/>
            <person name="Lipzen A."/>
            <person name="Chen C."/>
            <person name="Yan M."/>
            <person name="Daum C."/>
            <person name="Ng V."/>
            <person name="Clum A."/>
            <person name="Steindorff A."/>
            <person name="Ohm R.A."/>
            <person name="Martin F."/>
            <person name="Silar P."/>
            <person name="Natvig D.O."/>
            <person name="Lalanne C."/>
            <person name="Gautier V."/>
            <person name="Ament-Velasquez S.L."/>
            <person name="Kruys A."/>
            <person name="Hutchinson M.I."/>
            <person name="Powell A.J."/>
            <person name="Barry K."/>
            <person name="Miller A.N."/>
            <person name="Grigoriev I.V."/>
            <person name="Debuchy R."/>
            <person name="Gladieux P."/>
            <person name="Hiltunen Thoren M."/>
            <person name="Johannesson H."/>
        </authorList>
    </citation>
    <scope>NUCLEOTIDE SEQUENCE</scope>
    <source>
        <strain evidence="2">CBS 508.74</strain>
    </source>
</reference>
<organism evidence="2 3">
    <name type="scientific">Canariomyces notabilis</name>
    <dbReference type="NCBI Taxonomy" id="2074819"/>
    <lineage>
        <taxon>Eukaryota</taxon>
        <taxon>Fungi</taxon>
        <taxon>Dikarya</taxon>
        <taxon>Ascomycota</taxon>
        <taxon>Pezizomycotina</taxon>
        <taxon>Sordariomycetes</taxon>
        <taxon>Sordariomycetidae</taxon>
        <taxon>Sordariales</taxon>
        <taxon>Chaetomiaceae</taxon>
        <taxon>Canariomyces</taxon>
    </lineage>
</organism>
<comment type="caution">
    <text evidence="2">The sequence shown here is derived from an EMBL/GenBank/DDBJ whole genome shotgun (WGS) entry which is preliminary data.</text>
</comment>
<dbReference type="InterPro" id="IPR007523">
    <property type="entry name" value="NDUFAF3/AAMDC"/>
</dbReference>
<proteinExistence type="predicted"/>
<keyword evidence="3" id="KW-1185">Reference proteome</keyword>
<feature type="region of interest" description="Disordered" evidence="1">
    <location>
        <begin position="115"/>
        <end position="134"/>
    </location>
</feature>
<dbReference type="Gene3D" id="3.40.1230.10">
    <property type="entry name" value="MTH938-like"/>
    <property type="match status" value="1"/>
</dbReference>
<name>A0AAN6YV72_9PEZI</name>
<reference evidence="2" key="2">
    <citation type="submission" date="2023-05" db="EMBL/GenBank/DDBJ databases">
        <authorList>
            <consortium name="Lawrence Berkeley National Laboratory"/>
            <person name="Steindorff A."/>
            <person name="Hensen N."/>
            <person name="Bonometti L."/>
            <person name="Westerberg I."/>
            <person name="Brannstrom I.O."/>
            <person name="Guillou S."/>
            <person name="Cros-Aarteil S."/>
            <person name="Calhoun S."/>
            <person name="Haridas S."/>
            <person name="Kuo A."/>
            <person name="Mondo S."/>
            <person name="Pangilinan J."/>
            <person name="Riley R."/>
            <person name="Labutti K."/>
            <person name="Andreopoulos B."/>
            <person name="Lipzen A."/>
            <person name="Chen C."/>
            <person name="Yanf M."/>
            <person name="Daum C."/>
            <person name="Ng V."/>
            <person name="Clum A."/>
            <person name="Ohm R."/>
            <person name="Martin F."/>
            <person name="Silar P."/>
            <person name="Natvig D."/>
            <person name="Lalanne C."/>
            <person name="Gautier V."/>
            <person name="Ament-Velasquez S.L."/>
            <person name="Kruys A."/>
            <person name="Hutchinson M.I."/>
            <person name="Powell A.J."/>
            <person name="Barry K."/>
            <person name="Miller A.N."/>
            <person name="Grigoriev I.V."/>
            <person name="Debuchy R."/>
            <person name="Gladieux P."/>
            <person name="Thoren M.H."/>
            <person name="Johannesson H."/>
        </authorList>
    </citation>
    <scope>NUCLEOTIDE SEQUENCE</scope>
    <source>
        <strain evidence="2">CBS 508.74</strain>
    </source>
</reference>
<dbReference type="GO" id="GO:0005743">
    <property type="term" value="C:mitochondrial inner membrane"/>
    <property type="evidence" value="ECO:0007669"/>
    <property type="project" value="TreeGrafter"/>
</dbReference>
<accession>A0AAN6YV72</accession>
<dbReference type="AlphaFoldDB" id="A0AAN6YV72"/>
<feature type="region of interest" description="Disordered" evidence="1">
    <location>
        <begin position="1"/>
        <end position="43"/>
    </location>
</feature>
<dbReference type="RefSeq" id="XP_064672552.1">
    <property type="nucleotide sequence ID" value="XM_064816615.1"/>
</dbReference>
<dbReference type="PANTHER" id="PTHR21192">
    <property type="entry name" value="NUCLEAR PROTEIN E3-3"/>
    <property type="match status" value="1"/>
</dbReference>
<evidence type="ECO:0000313" key="3">
    <source>
        <dbReference type="Proteomes" id="UP001302812"/>
    </source>
</evidence>
<sequence length="230" mass="24636">MTTTPPHHQNTRTFHTTPPDPRRPRQPLAHNAEPVPEQPPPTDFGRMDVLSDVAVPATAVDKCLPDGFVLHGQQGGGRNGEDDEGVRVTIAGGDGALLVAGEAFRWRPWLVNNSSHNETGNGGGDAGTTTRTGKTGRRQLVNSRGQVEINPQAFGVLSLVWPRPDLLILGLGAEIRPLSPATRRAISDLGIRVEVLDTRNAASQYNMLATERGVEDVAAALIPMGWNDGE</sequence>
<evidence type="ECO:0000313" key="2">
    <source>
        <dbReference type="EMBL" id="KAK4114982.1"/>
    </source>
</evidence>
<dbReference type="GeneID" id="89940740"/>
<dbReference type="Pfam" id="PF04430">
    <property type="entry name" value="DUF498"/>
    <property type="match status" value="1"/>
</dbReference>
<evidence type="ECO:0000256" key="1">
    <source>
        <dbReference type="SAM" id="MobiDB-lite"/>
    </source>
</evidence>
<dbReference type="Proteomes" id="UP001302812">
    <property type="component" value="Unassembled WGS sequence"/>
</dbReference>
<dbReference type="GO" id="GO:0032981">
    <property type="term" value="P:mitochondrial respiratory chain complex I assembly"/>
    <property type="evidence" value="ECO:0007669"/>
    <property type="project" value="TreeGrafter"/>
</dbReference>
<dbReference type="InterPro" id="IPR036748">
    <property type="entry name" value="MTH938-like_sf"/>
</dbReference>
<dbReference type="EMBL" id="MU853335">
    <property type="protein sequence ID" value="KAK4114982.1"/>
    <property type="molecule type" value="Genomic_DNA"/>
</dbReference>
<gene>
    <name evidence="2" type="ORF">N656DRAFT_787557</name>
</gene>
<dbReference type="SUPFAM" id="SSF64076">
    <property type="entry name" value="MTH938-like"/>
    <property type="match status" value="1"/>
</dbReference>
<evidence type="ECO:0008006" key="4">
    <source>
        <dbReference type="Google" id="ProtNLM"/>
    </source>
</evidence>
<protein>
    <recommendedName>
        <fullName evidence="4">NADH dehydrogenase [ubiquinone] 1 alpha subcomplex assembly factor 3</fullName>
    </recommendedName>
</protein>
<dbReference type="PANTHER" id="PTHR21192:SF2">
    <property type="entry name" value="NADH DEHYDROGENASE [UBIQUINONE] 1 ALPHA SUBCOMPLEX ASSEMBLY FACTOR 3"/>
    <property type="match status" value="1"/>
</dbReference>